<feature type="region of interest" description="Disordered" evidence="7">
    <location>
        <begin position="559"/>
        <end position="607"/>
    </location>
</feature>
<dbReference type="GO" id="GO:0043161">
    <property type="term" value="P:proteasome-mediated ubiquitin-dependent protein catabolic process"/>
    <property type="evidence" value="ECO:0007669"/>
    <property type="project" value="InterPro"/>
</dbReference>
<dbReference type="InterPro" id="IPR025305">
    <property type="entry name" value="UCH_repeat_domain"/>
</dbReference>
<name>A0A8H7UXQ0_9FUNG</name>
<protein>
    <recommendedName>
        <fullName evidence="2">ubiquitinyl hydrolase 1</fullName>
        <ecNumber evidence="2">3.4.19.12</ecNumber>
    </recommendedName>
</protein>
<dbReference type="Pfam" id="PF00443">
    <property type="entry name" value="UCH"/>
    <property type="match status" value="1"/>
</dbReference>
<dbReference type="CDD" id="cd02666">
    <property type="entry name" value="Peptidase_C19J"/>
    <property type="match status" value="1"/>
</dbReference>
<evidence type="ECO:0000256" key="2">
    <source>
        <dbReference type="ARBA" id="ARBA00012759"/>
    </source>
</evidence>
<sequence>MSVPNLPPRAMASTHTPPTSIESNTLSPLALLVRLETTTDHQHVFKSCIRGNATKDQEEQVLQTVDEQDLETLPLDDITTLSQYICQSCHAWLYVSHSLPEASFCTGTDYACHHYHVQGLDTYACCGCAYTLATEIRDPVLPIAILNRLSATRAQARTFADQMQNKEQTPTMASTLTTVLVYIKDLLTGASRNINTHNPHFLARIGLSDGSQALLETIGFRMEENYFIAPEIKSGSTEEERLKQIQQEIVLVMDALRSELGATSIPVNKAEAEIKFKTADMATLLGIIPTLENRYKSSDGYLVGAYEKLGLTSGASDTLVKWTYHKMMEEYAIDPYDALDALVVIAQATKSDLLQTFIACERSQGKIARSDIGDAYAYFGVTDDVADDRLLIGLYQVKLSDEPLEKNLHQEKLKTIAIARGSFELINFLKEERGITSATNLQSVEDMMGVPAHMINNVRHSPVGLNNIGNTCYFNSVLQYYFTILPFRNAMIENELYVEDGTSELKKIGGIEVDRSEVRRAKKFVELLKELFIKLQETHERAISPEYELAYMALLNEKDEDSTEVEEKKDEDTLPDLKKEDELNKDLDGDSNKEKEETLIDLKNDDTLDELKEDMLMDPIDEDVPPPPPPPVETPGTDSDIESAFRSTSFTLDIPPPIDSPPKYSDIVTDSEAIPSLDEKVLPEAVEPEVSKVKERPSADTMMFGKQQDVTECMGNVMYLVEAALKPLETTEDGEQIDDMIRQVFYGKARQILSYCDNKTLKNVKKEMEEDFSHVIVDASEGKDLYDGLDEYFFADKVEEFQGGYEATREVTVKSFPPVLQILVQRVQFDRATANVYKSNAFIQFDKVIYLDRYLDANFEALRERRSEVAIWRSELEKNKKQVSKYTKSKKLGIPVPDLLDETRKMLNEFKLDALSEEEQSQFDKSIRLLEKEAEEKRQLIQAGTEAIEQFKTSIRHQYDDYKQLAYKLHAVFMHQGQANYGHYWIYILDHDENQWWKYNDSLVSKVNESEIYHNTTGATANPYFLVYVDANKVNEFVETIVKNAPTA</sequence>
<dbReference type="PROSITE" id="PS00973">
    <property type="entry name" value="USP_2"/>
    <property type="match status" value="1"/>
</dbReference>
<comment type="catalytic activity">
    <reaction evidence="1">
        <text>Thiol-dependent hydrolysis of ester, thioester, amide, peptide and isopeptide bonds formed by the C-terminal Gly of ubiquitin (a 76-residue protein attached to proteins as an intracellular targeting signal).</text>
        <dbReference type="EC" id="3.4.19.12"/>
    </reaction>
</comment>
<evidence type="ECO:0000256" key="1">
    <source>
        <dbReference type="ARBA" id="ARBA00000707"/>
    </source>
</evidence>
<dbReference type="InterPro" id="IPR018200">
    <property type="entry name" value="USP_CS"/>
</dbReference>
<dbReference type="InterPro" id="IPR038765">
    <property type="entry name" value="Papain-like_cys_pep_sf"/>
</dbReference>
<dbReference type="Gene3D" id="3.90.70.10">
    <property type="entry name" value="Cysteine proteinases"/>
    <property type="match status" value="2"/>
</dbReference>
<dbReference type="InterPro" id="IPR001394">
    <property type="entry name" value="Peptidase_C19_UCH"/>
</dbReference>
<dbReference type="EC" id="3.4.19.12" evidence="2"/>
<dbReference type="GO" id="GO:0016579">
    <property type="term" value="P:protein deubiquitination"/>
    <property type="evidence" value="ECO:0007669"/>
    <property type="project" value="InterPro"/>
</dbReference>
<evidence type="ECO:0000256" key="6">
    <source>
        <dbReference type="ARBA" id="ARBA00022807"/>
    </source>
</evidence>
<dbReference type="AlphaFoldDB" id="A0A8H7UXQ0"/>
<dbReference type="PANTHER" id="PTHR43982">
    <property type="entry name" value="UBIQUITIN CARBOXYL-TERMINAL HYDROLASE"/>
    <property type="match status" value="1"/>
</dbReference>
<dbReference type="GO" id="GO:0061136">
    <property type="term" value="P:regulation of proteasomal protein catabolic process"/>
    <property type="evidence" value="ECO:0007669"/>
    <property type="project" value="TreeGrafter"/>
</dbReference>
<dbReference type="PANTHER" id="PTHR43982:SF6">
    <property type="entry name" value="UBIQUITIN CARBOXYL-TERMINAL HYDROLASE 2-RELATED"/>
    <property type="match status" value="1"/>
</dbReference>
<feature type="compositionally biased region" description="Polar residues" evidence="7">
    <location>
        <begin position="13"/>
        <end position="23"/>
    </location>
</feature>
<keyword evidence="4" id="KW-0833">Ubl conjugation pathway</keyword>
<organism evidence="9 10">
    <name type="scientific">Mucor saturninus</name>
    <dbReference type="NCBI Taxonomy" id="64648"/>
    <lineage>
        <taxon>Eukaryota</taxon>
        <taxon>Fungi</taxon>
        <taxon>Fungi incertae sedis</taxon>
        <taxon>Mucoromycota</taxon>
        <taxon>Mucoromycotina</taxon>
        <taxon>Mucoromycetes</taxon>
        <taxon>Mucorales</taxon>
        <taxon>Mucorineae</taxon>
        <taxon>Mucoraceae</taxon>
        <taxon>Mucor</taxon>
    </lineage>
</organism>
<dbReference type="InterPro" id="IPR028889">
    <property type="entry name" value="USP"/>
</dbReference>
<dbReference type="EMBL" id="JAEPRD010000197">
    <property type="protein sequence ID" value="KAG2194394.1"/>
    <property type="molecule type" value="Genomic_DNA"/>
</dbReference>
<dbReference type="Proteomes" id="UP000603453">
    <property type="component" value="Unassembled WGS sequence"/>
</dbReference>
<feature type="domain" description="USP" evidence="8">
    <location>
        <begin position="463"/>
        <end position="1031"/>
    </location>
</feature>
<evidence type="ECO:0000256" key="4">
    <source>
        <dbReference type="ARBA" id="ARBA00022786"/>
    </source>
</evidence>
<dbReference type="OrthoDB" id="2420415at2759"/>
<keyword evidence="10" id="KW-1185">Reference proteome</keyword>
<evidence type="ECO:0000256" key="7">
    <source>
        <dbReference type="SAM" id="MobiDB-lite"/>
    </source>
</evidence>
<evidence type="ECO:0000313" key="9">
    <source>
        <dbReference type="EMBL" id="KAG2194394.1"/>
    </source>
</evidence>
<feature type="compositionally biased region" description="Basic and acidic residues" evidence="7">
    <location>
        <begin position="565"/>
        <end position="607"/>
    </location>
</feature>
<accession>A0A8H7UXQ0</accession>
<dbReference type="PROSITE" id="PS00972">
    <property type="entry name" value="USP_1"/>
    <property type="match status" value="1"/>
</dbReference>
<reference evidence="9" key="1">
    <citation type="submission" date="2020-12" db="EMBL/GenBank/DDBJ databases">
        <title>Metabolic potential, ecology and presence of endohyphal bacteria is reflected in genomic diversity of Mucoromycotina.</title>
        <authorList>
            <person name="Muszewska A."/>
            <person name="Okrasinska A."/>
            <person name="Steczkiewicz K."/>
            <person name="Drgas O."/>
            <person name="Orlowska M."/>
            <person name="Perlinska-Lenart U."/>
            <person name="Aleksandrzak-Piekarczyk T."/>
            <person name="Szatraj K."/>
            <person name="Zielenkiewicz U."/>
            <person name="Pilsyk S."/>
            <person name="Malc E."/>
            <person name="Mieczkowski P."/>
            <person name="Kruszewska J.S."/>
            <person name="Biernat P."/>
            <person name="Pawlowska J."/>
        </authorList>
    </citation>
    <scope>NUCLEOTIDE SEQUENCE</scope>
    <source>
        <strain evidence="9">WA0000017839</strain>
    </source>
</reference>
<dbReference type="SUPFAM" id="SSF54001">
    <property type="entry name" value="Cysteine proteinases"/>
    <property type="match status" value="1"/>
</dbReference>
<evidence type="ECO:0000259" key="8">
    <source>
        <dbReference type="PROSITE" id="PS50235"/>
    </source>
</evidence>
<dbReference type="GO" id="GO:0004843">
    <property type="term" value="F:cysteine-type deubiquitinase activity"/>
    <property type="evidence" value="ECO:0007669"/>
    <property type="project" value="UniProtKB-EC"/>
</dbReference>
<dbReference type="Pfam" id="PF13446">
    <property type="entry name" value="RPT"/>
    <property type="match status" value="2"/>
</dbReference>
<dbReference type="GO" id="GO:0070628">
    <property type="term" value="F:proteasome binding"/>
    <property type="evidence" value="ECO:0007669"/>
    <property type="project" value="TreeGrafter"/>
</dbReference>
<gene>
    <name evidence="9" type="ORF">INT47_006709</name>
</gene>
<evidence type="ECO:0000256" key="5">
    <source>
        <dbReference type="ARBA" id="ARBA00022801"/>
    </source>
</evidence>
<comment type="caution">
    <text evidence="9">The sequence shown here is derived from an EMBL/GenBank/DDBJ whole genome shotgun (WGS) entry which is preliminary data.</text>
</comment>
<dbReference type="PROSITE" id="PS50235">
    <property type="entry name" value="USP_3"/>
    <property type="match status" value="1"/>
</dbReference>
<keyword evidence="5" id="KW-0378">Hydrolase</keyword>
<evidence type="ECO:0000256" key="3">
    <source>
        <dbReference type="ARBA" id="ARBA00022670"/>
    </source>
</evidence>
<feature type="region of interest" description="Disordered" evidence="7">
    <location>
        <begin position="1"/>
        <end position="23"/>
    </location>
</feature>
<keyword evidence="6" id="KW-0788">Thiol protease</keyword>
<keyword evidence="3" id="KW-0645">Protease</keyword>
<dbReference type="InterPro" id="IPR044635">
    <property type="entry name" value="UBP14-like"/>
</dbReference>
<proteinExistence type="predicted"/>
<evidence type="ECO:0000313" key="10">
    <source>
        <dbReference type="Proteomes" id="UP000603453"/>
    </source>
</evidence>